<feature type="transmembrane region" description="Helical" evidence="6">
    <location>
        <begin position="88"/>
        <end position="107"/>
    </location>
</feature>
<evidence type="ECO:0000313" key="8">
    <source>
        <dbReference type="EMBL" id="MDQ6411096.1"/>
    </source>
</evidence>
<sequence>MKHKLLDLSVLKNIFSLVVLQAANYLLPLIQTPYLVRVLGVAEFGRVGFAQAITQFFIVFVEFGFNITATRRIVITRLESPESMKREFWTFVYAKIFLVIFAATLIFTAAEFSLKIREIAGLLAPFFLWIIGQALMPQWYFQGIERMSLTAMFTISAKTLILPLTFAFVRGQTDSHIYAVIFGFVNLAAGMAALICAALTVGRPTKLIPTAIVHALGDGFPIFISSVAVNLYSTANTVILGFFSTSVEVGYFVGADKMIRAALGLISPINGALFPRMNALGQISKRAARQGIQWILLTESVVMLIVALGLALFSSTAVMLFLGEKLLKSAELLRIMSPMLVVICVSNVLGPLGLLPAGKKKAYTSIIISSAIFHIIASMIIVPRWHAAGAAVVTLLTETSVALFMWLAMKRFWQKTETDLLIQN</sequence>
<feature type="transmembrane region" description="Helical" evidence="6">
    <location>
        <begin position="9"/>
        <end position="27"/>
    </location>
</feature>
<name>A0AAP5EQW8_9BURK</name>
<keyword evidence="3 6" id="KW-0812">Transmembrane</keyword>
<evidence type="ECO:0000313" key="9">
    <source>
        <dbReference type="Proteomes" id="UP001209412"/>
    </source>
</evidence>
<dbReference type="PANTHER" id="PTHR30250:SF11">
    <property type="entry name" value="O-ANTIGEN TRANSPORTER-RELATED"/>
    <property type="match status" value="1"/>
</dbReference>
<dbReference type="PANTHER" id="PTHR30250">
    <property type="entry name" value="PST FAMILY PREDICTED COLANIC ACID TRANSPORTER"/>
    <property type="match status" value="1"/>
</dbReference>
<feature type="transmembrane region" description="Helical" evidence="6">
    <location>
        <begin position="175"/>
        <end position="201"/>
    </location>
</feature>
<dbReference type="RefSeq" id="WP_266260189.1">
    <property type="nucleotide sequence ID" value="NZ_JAMXWF010000028.1"/>
</dbReference>
<gene>
    <name evidence="8" type="ORF">NIE36_28390</name>
    <name evidence="7" type="ORF">OSB80_28460</name>
</gene>
<organism evidence="8 10">
    <name type="scientific">Paraburkholderia madseniana</name>
    <dbReference type="NCBI Taxonomy" id="2599607"/>
    <lineage>
        <taxon>Bacteria</taxon>
        <taxon>Pseudomonadati</taxon>
        <taxon>Pseudomonadota</taxon>
        <taxon>Betaproteobacteria</taxon>
        <taxon>Burkholderiales</taxon>
        <taxon>Burkholderiaceae</taxon>
        <taxon>Paraburkholderia</taxon>
    </lineage>
</organism>
<comment type="subcellular location">
    <subcellularLocation>
        <location evidence="1">Cell membrane</location>
        <topology evidence="1">Multi-pass membrane protein</topology>
    </subcellularLocation>
</comment>
<dbReference type="CDD" id="cd13128">
    <property type="entry name" value="MATE_Wzx_like"/>
    <property type="match status" value="1"/>
</dbReference>
<dbReference type="GO" id="GO:0005886">
    <property type="term" value="C:plasma membrane"/>
    <property type="evidence" value="ECO:0007669"/>
    <property type="project" value="UniProtKB-SubCell"/>
</dbReference>
<reference evidence="8" key="1">
    <citation type="submission" date="2022-06" db="EMBL/GenBank/DDBJ databases">
        <title>PHB producers.</title>
        <authorList>
            <person name="Besaury L."/>
        </authorList>
    </citation>
    <scope>NUCLEOTIDE SEQUENCE</scope>
    <source>
        <strain evidence="8 9">SEWS6</strain>
    </source>
</reference>
<dbReference type="InterPro" id="IPR050833">
    <property type="entry name" value="Poly_Biosynth_Transport"/>
</dbReference>
<comment type="caution">
    <text evidence="8">The sequence shown here is derived from an EMBL/GenBank/DDBJ whole genome shotgun (WGS) entry which is preliminary data.</text>
</comment>
<dbReference type="Proteomes" id="UP001242288">
    <property type="component" value="Unassembled WGS sequence"/>
</dbReference>
<evidence type="ECO:0000256" key="6">
    <source>
        <dbReference type="SAM" id="Phobius"/>
    </source>
</evidence>
<evidence type="ECO:0000313" key="7">
    <source>
        <dbReference type="EMBL" id="MCX4149279.1"/>
    </source>
</evidence>
<evidence type="ECO:0000313" key="10">
    <source>
        <dbReference type="Proteomes" id="UP001242288"/>
    </source>
</evidence>
<feature type="transmembrane region" description="Helical" evidence="6">
    <location>
        <begin position="222"/>
        <end position="243"/>
    </location>
</feature>
<evidence type="ECO:0000256" key="3">
    <source>
        <dbReference type="ARBA" id="ARBA00022692"/>
    </source>
</evidence>
<proteinExistence type="predicted"/>
<evidence type="ECO:0000256" key="5">
    <source>
        <dbReference type="ARBA" id="ARBA00023136"/>
    </source>
</evidence>
<dbReference type="Proteomes" id="UP001209412">
    <property type="component" value="Unassembled WGS sequence"/>
</dbReference>
<feature type="transmembrane region" description="Helical" evidence="6">
    <location>
        <begin position="362"/>
        <end position="382"/>
    </location>
</feature>
<keyword evidence="9" id="KW-1185">Reference proteome</keyword>
<evidence type="ECO:0000256" key="2">
    <source>
        <dbReference type="ARBA" id="ARBA00022475"/>
    </source>
</evidence>
<feature type="transmembrane region" description="Helical" evidence="6">
    <location>
        <begin position="119"/>
        <end position="136"/>
    </location>
</feature>
<evidence type="ECO:0000256" key="1">
    <source>
        <dbReference type="ARBA" id="ARBA00004651"/>
    </source>
</evidence>
<feature type="transmembrane region" description="Helical" evidence="6">
    <location>
        <begin position="47"/>
        <end position="67"/>
    </location>
</feature>
<feature type="transmembrane region" description="Helical" evidence="6">
    <location>
        <begin position="148"/>
        <end position="169"/>
    </location>
</feature>
<dbReference type="InterPro" id="IPR002797">
    <property type="entry name" value="Polysacc_synth"/>
</dbReference>
<evidence type="ECO:0000256" key="4">
    <source>
        <dbReference type="ARBA" id="ARBA00022989"/>
    </source>
</evidence>
<feature type="transmembrane region" description="Helical" evidence="6">
    <location>
        <begin position="335"/>
        <end position="355"/>
    </location>
</feature>
<accession>A0AAP5EQW8</accession>
<keyword evidence="4 6" id="KW-1133">Transmembrane helix</keyword>
<dbReference type="Pfam" id="PF01943">
    <property type="entry name" value="Polysacc_synt"/>
    <property type="match status" value="1"/>
</dbReference>
<protein>
    <submittedName>
        <fullName evidence="8">Flippase</fullName>
    </submittedName>
</protein>
<keyword evidence="5 6" id="KW-0472">Membrane</keyword>
<dbReference type="EMBL" id="JAMXWF010000028">
    <property type="protein sequence ID" value="MDQ6411096.1"/>
    <property type="molecule type" value="Genomic_DNA"/>
</dbReference>
<feature type="transmembrane region" description="Helical" evidence="6">
    <location>
        <begin position="249"/>
        <end position="273"/>
    </location>
</feature>
<feature type="transmembrane region" description="Helical" evidence="6">
    <location>
        <begin position="388"/>
        <end position="408"/>
    </location>
</feature>
<dbReference type="EMBL" id="JAPKHW010000028">
    <property type="protein sequence ID" value="MCX4149279.1"/>
    <property type="molecule type" value="Genomic_DNA"/>
</dbReference>
<feature type="transmembrane region" description="Helical" evidence="6">
    <location>
        <begin position="294"/>
        <end position="323"/>
    </location>
</feature>
<keyword evidence="2" id="KW-1003">Cell membrane</keyword>
<dbReference type="AlphaFoldDB" id="A0AAP5EQW8"/>